<keyword evidence="11 13" id="KW-0472">Membrane</keyword>
<dbReference type="CDD" id="cd13134">
    <property type="entry name" value="MATE_like_8"/>
    <property type="match status" value="1"/>
</dbReference>
<organism evidence="14 15">
    <name type="scientific">Ligaoa zhengdingensis</name>
    <dbReference type="NCBI Taxonomy" id="2763658"/>
    <lineage>
        <taxon>Bacteria</taxon>
        <taxon>Bacillati</taxon>
        <taxon>Bacillota</taxon>
        <taxon>Clostridia</taxon>
        <taxon>Eubacteriales</taxon>
        <taxon>Oscillospiraceae</taxon>
        <taxon>Ligaoa</taxon>
    </lineage>
</organism>
<dbReference type="Pfam" id="PF01554">
    <property type="entry name" value="MatE"/>
    <property type="match status" value="2"/>
</dbReference>
<name>A0A926HZL6_9FIRM</name>
<evidence type="ECO:0000256" key="1">
    <source>
        <dbReference type="ARBA" id="ARBA00003408"/>
    </source>
</evidence>
<gene>
    <name evidence="14" type="ORF">H8711_03815</name>
</gene>
<dbReference type="PANTHER" id="PTHR43298">
    <property type="entry name" value="MULTIDRUG RESISTANCE PROTEIN NORM-RELATED"/>
    <property type="match status" value="1"/>
</dbReference>
<protein>
    <recommendedName>
        <fullName evidence="4">Probable multidrug resistance protein NorM</fullName>
    </recommendedName>
    <alternativeName>
        <fullName evidence="12">Multidrug-efflux transporter</fullName>
    </alternativeName>
</protein>
<comment type="similarity">
    <text evidence="3">Belongs to the multi antimicrobial extrusion (MATE) (TC 2.A.66.1) family.</text>
</comment>
<dbReference type="EMBL" id="JACRST010000003">
    <property type="protein sequence ID" value="MBC8546062.1"/>
    <property type="molecule type" value="Genomic_DNA"/>
</dbReference>
<evidence type="ECO:0000256" key="4">
    <source>
        <dbReference type="ARBA" id="ARBA00020268"/>
    </source>
</evidence>
<keyword evidence="15" id="KW-1185">Reference proteome</keyword>
<dbReference type="InterPro" id="IPR002528">
    <property type="entry name" value="MATE_fam"/>
</dbReference>
<feature type="transmembrane region" description="Helical" evidence="13">
    <location>
        <begin position="298"/>
        <end position="321"/>
    </location>
</feature>
<evidence type="ECO:0000256" key="2">
    <source>
        <dbReference type="ARBA" id="ARBA00004651"/>
    </source>
</evidence>
<evidence type="ECO:0000256" key="5">
    <source>
        <dbReference type="ARBA" id="ARBA00022448"/>
    </source>
</evidence>
<dbReference type="PIRSF" id="PIRSF006603">
    <property type="entry name" value="DinF"/>
    <property type="match status" value="1"/>
</dbReference>
<dbReference type="InterPro" id="IPR050222">
    <property type="entry name" value="MATE_MdtK"/>
</dbReference>
<proteinExistence type="inferred from homology"/>
<feature type="transmembrane region" description="Helical" evidence="13">
    <location>
        <begin position="136"/>
        <end position="158"/>
    </location>
</feature>
<keyword evidence="10" id="KW-0406">Ion transport</keyword>
<evidence type="ECO:0000256" key="7">
    <source>
        <dbReference type="ARBA" id="ARBA00022475"/>
    </source>
</evidence>
<evidence type="ECO:0000256" key="9">
    <source>
        <dbReference type="ARBA" id="ARBA00022989"/>
    </source>
</evidence>
<comment type="caution">
    <text evidence="14">The sequence shown here is derived from an EMBL/GenBank/DDBJ whole genome shotgun (WGS) entry which is preliminary data.</text>
</comment>
<feature type="transmembrane region" description="Helical" evidence="13">
    <location>
        <begin position="242"/>
        <end position="263"/>
    </location>
</feature>
<feature type="transmembrane region" description="Helical" evidence="13">
    <location>
        <begin position="97"/>
        <end position="124"/>
    </location>
</feature>
<dbReference type="NCBIfam" id="TIGR00797">
    <property type="entry name" value="matE"/>
    <property type="match status" value="1"/>
</dbReference>
<evidence type="ECO:0000256" key="8">
    <source>
        <dbReference type="ARBA" id="ARBA00022692"/>
    </source>
</evidence>
<feature type="transmembrane region" description="Helical" evidence="13">
    <location>
        <begin position="435"/>
        <end position="457"/>
    </location>
</feature>
<dbReference type="GO" id="GO:0005886">
    <property type="term" value="C:plasma membrane"/>
    <property type="evidence" value="ECO:0007669"/>
    <property type="project" value="UniProtKB-SubCell"/>
</dbReference>
<feature type="transmembrane region" description="Helical" evidence="13">
    <location>
        <begin position="327"/>
        <end position="348"/>
    </location>
</feature>
<keyword evidence="7" id="KW-1003">Cell membrane</keyword>
<evidence type="ECO:0000313" key="14">
    <source>
        <dbReference type="EMBL" id="MBC8546062.1"/>
    </source>
</evidence>
<dbReference type="AlphaFoldDB" id="A0A926HZL6"/>
<keyword evidence="5" id="KW-0813">Transport</keyword>
<feature type="transmembrane region" description="Helical" evidence="13">
    <location>
        <begin position="406"/>
        <end position="423"/>
    </location>
</feature>
<accession>A0A926HZL6</accession>
<evidence type="ECO:0000256" key="13">
    <source>
        <dbReference type="SAM" id="Phobius"/>
    </source>
</evidence>
<evidence type="ECO:0000256" key="6">
    <source>
        <dbReference type="ARBA" id="ARBA00022449"/>
    </source>
</evidence>
<feature type="transmembrane region" description="Helical" evidence="13">
    <location>
        <begin position="56"/>
        <end position="77"/>
    </location>
</feature>
<evidence type="ECO:0000256" key="3">
    <source>
        <dbReference type="ARBA" id="ARBA00010199"/>
    </source>
</evidence>
<reference evidence="14" key="1">
    <citation type="submission" date="2020-08" db="EMBL/GenBank/DDBJ databases">
        <title>Genome public.</title>
        <authorList>
            <person name="Liu C."/>
            <person name="Sun Q."/>
        </authorList>
    </citation>
    <scope>NUCLEOTIDE SEQUENCE</scope>
    <source>
        <strain evidence="14">NSJ-31</strain>
    </source>
</reference>
<dbReference type="PANTHER" id="PTHR43298:SF2">
    <property type="entry name" value="FMN_FAD EXPORTER YEEO-RELATED"/>
    <property type="match status" value="1"/>
</dbReference>
<evidence type="ECO:0000313" key="15">
    <source>
        <dbReference type="Proteomes" id="UP000653127"/>
    </source>
</evidence>
<evidence type="ECO:0000256" key="10">
    <source>
        <dbReference type="ARBA" id="ARBA00023065"/>
    </source>
</evidence>
<dbReference type="InterPro" id="IPR048279">
    <property type="entry name" value="MdtK-like"/>
</dbReference>
<keyword evidence="9 13" id="KW-1133">Transmembrane helix</keyword>
<evidence type="ECO:0000256" key="12">
    <source>
        <dbReference type="ARBA" id="ARBA00031636"/>
    </source>
</evidence>
<dbReference type="Proteomes" id="UP000653127">
    <property type="component" value="Unassembled WGS sequence"/>
</dbReference>
<dbReference type="GO" id="GO:0015297">
    <property type="term" value="F:antiporter activity"/>
    <property type="evidence" value="ECO:0007669"/>
    <property type="project" value="UniProtKB-KW"/>
</dbReference>
<comment type="function">
    <text evidence="1">Multidrug efflux pump.</text>
</comment>
<keyword evidence="6" id="KW-0050">Antiport</keyword>
<dbReference type="GO" id="GO:0042910">
    <property type="term" value="F:xenobiotic transmembrane transporter activity"/>
    <property type="evidence" value="ECO:0007669"/>
    <property type="project" value="InterPro"/>
</dbReference>
<dbReference type="GO" id="GO:0006811">
    <property type="term" value="P:monoatomic ion transport"/>
    <property type="evidence" value="ECO:0007669"/>
    <property type="project" value="UniProtKB-KW"/>
</dbReference>
<evidence type="ECO:0000256" key="11">
    <source>
        <dbReference type="ARBA" id="ARBA00023136"/>
    </source>
</evidence>
<keyword evidence="8 13" id="KW-0812">Transmembrane</keyword>
<feature type="transmembrane region" description="Helical" evidence="13">
    <location>
        <begin position="178"/>
        <end position="198"/>
    </location>
</feature>
<sequence length="495" mass="54496">MSKKLVISIIQQFRAKWQRGTKKSERNISLIFFDSNAIINGYCEEDTKLSCIDKKFYTSVCAIALPIALQNLISFSVNLMDTVMLGKLGEVALSAAALANQMFFIFNVVCFGVSSGAIVLASQYWGKKDAEAIQKITGLAVKIITAFSLLFSAVVMLFPGQIMRIFSPDAAVIEAGIHYLRVVALSYTTGGISATFLMVLRSVGTVNISVLIYSISFCVNVFFNYCFIFGRMGAPELGVTGAAVGTVIARATECVILLVYLLFFEKKIHYRLRTFLQNDRDLIHDMIHYGLPVMLNEFFWAVGISLHSVILGHISATVVAANSICSVVYQLATSFIFGVGSATAVMTGNIIGSGDIPYLLECVKRFKRIYFVLGIASAGLLLLLKNPVLAIYNIEPETLAFANQLMIAYAFSIFFTAYANPLITGIFRGAGDTRFAALVDIGCLWFAIPFGALAAFLFHLPPIVVFLILKLDYPLKTMFCLMRLRGTNWIRCVTR</sequence>
<feature type="transmembrane region" description="Helical" evidence="13">
    <location>
        <begin position="369"/>
        <end position="394"/>
    </location>
</feature>
<comment type="subcellular location">
    <subcellularLocation>
        <location evidence="2">Cell membrane</location>
        <topology evidence="2">Multi-pass membrane protein</topology>
    </subcellularLocation>
</comment>
<feature type="transmembrane region" description="Helical" evidence="13">
    <location>
        <begin position="210"/>
        <end position="230"/>
    </location>
</feature>